<dbReference type="SUPFAM" id="SSF161098">
    <property type="entry name" value="MetI-like"/>
    <property type="match status" value="1"/>
</dbReference>
<dbReference type="Pfam" id="PF19300">
    <property type="entry name" value="BPD_transp_1_N"/>
    <property type="match status" value="1"/>
</dbReference>
<proteinExistence type="inferred from homology"/>
<comment type="caution">
    <text evidence="9">The sequence shown here is derived from an EMBL/GenBank/DDBJ whole genome shotgun (WGS) entry which is preliminary data.</text>
</comment>
<evidence type="ECO:0000256" key="7">
    <source>
        <dbReference type="RuleBase" id="RU363032"/>
    </source>
</evidence>
<dbReference type="EMBL" id="QWEG01000001">
    <property type="protein sequence ID" value="RHW43500.1"/>
    <property type="molecule type" value="Genomic_DNA"/>
</dbReference>
<evidence type="ECO:0000256" key="6">
    <source>
        <dbReference type="ARBA" id="ARBA00023136"/>
    </source>
</evidence>
<dbReference type="PROSITE" id="PS50928">
    <property type="entry name" value="ABC_TM1"/>
    <property type="match status" value="1"/>
</dbReference>
<dbReference type="InterPro" id="IPR045621">
    <property type="entry name" value="BPD_transp_1_N"/>
</dbReference>
<dbReference type="InterPro" id="IPR000515">
    <property type="entry name" value="MetI-like"/>
</dbReference>
<keyword evidence="5 7" id="KW-1133">Transmembrane helix</keyword>
<feature type="transmembrane region" description="Helical" evidence="7">
    <location>
        <begin position="208"/>
        <end position="225"/>
    </location>
</feature>
<dbReference type="CDD" id="cd06261">
    <property type="entry name" value="TM_PBP2"/>
    <property type="match status" value="1"/>
</dbReference>
<evidence type="ECO:0000256" key="1">
    <source>
        <dbReference type="ARBA" id="ARBA00004651"/>
    </source>
</evidence>
<dbReference type="PANTHER" id="PTHR43163:SF6">
    <property type="entry name" value="DIPEPTIDE TRANSPORT SYSTEM PERMEASE PROTEIN DPPB-RELATED"/>
    <property type="match status" value="1"/>
</dbReference>
<evidence type="ECO:0000256" key="4">
    <source>
        <dbReference type="ARBA" id="ARBA00022692"/>
    </source>
</evidence>
<accession>A0A417Z024</accession>
<reference evidence="9 10" key="1">
    <citation type="journal article" date="2017" name="Int. J. Syst. Evol. Microbiol.">
        <title>Bacillus notoginsengisoli sp. nov., a novel bacterium isolated from the rhizosphere of Panax notoginseng.</title>
        <authorList>
            <person name="Zhang M.Y."/>
            <person name="Cheng J."/>
            <person name="Cai Y."/>
            <person name="Zhang T.Y."/>
            <person name="Wu Y.Y."/>
            <person name="Manikprabhu D."/>
            <person name="Li W.J."/>
            <person name="Zhang Y.X."/>
        </authorList>
    </citation>
    <scope>NUCLEOTIDE SEQUENCE [LARGE SCALE GENOMIC DNA]</scope>
    <source>
        <strain evidence="9 10">JCM 30743</strain>
    </source>
</reference>
<dbReference type="InterPro" id="IPR035906">
    <property type="entry name" value="MetI-like_sf"/>
</dbReference>
<evidence type="ECO:0000256" key="5">
    <source>
        <dbReference type="ARBA" id="ARBA00022989"/>
    </source>
</evidence>
<evidence type="ECO:0000313" key="9">
    <source>
        <dbReference type="EMBL" id="RHW43500.1"/>
    </source>
</evidence>
<keyword evidence="6 7" id="KW-0472">Membrane</keyword>
<dbReference type="GO" id="GO:0005886">
    <property type="term" value="C:plasma membrane"/>
    <property type="evidence" value="ECO:0007669"/>
    <property type="project" value="UniProtKB-SubCell"/>
</dbReference>
<evidence type="ECO:0000256" key="2">
    <source>
        <dbReference type="ARBA" id="ARBA00022448"/>
    </source>
</evidence>
<evidence type="ECO:0000259" key="8">
    <source>
        <dbReference type="PROSITE" id="PS50928"/>
    </source>
</evidence>
<sequence length="345" mass="38103">MYLRCPGSRVRDSSLPAACTKEGRHKTSLLLFESIREELLMLDFVAKRLLQVILVVILALTVVFFLIRLSGDPTTLFLPPDAPREQIEEYRELLGFNRPLVVQYGEFMFNAVQGDFGKSLRSGEDALGLVLQRMPATFQLAFAALFLSILIAIPLGVLSAYKRNTLFDKASVALTVIGQAIPNFWFGLILIFIFAAQLKILPSSGGGSFAHMVLPVITLALYSISRFVRFTRSAMLDVLNKDYIRTSKAAGAPTMSLIMKYALKNSLIPIITLVALDLGVLLGGAVITEAVFSWPGVGRLLHQSLMNRDFPIVLAGVFIIAIIYSVINFIADVLYAYVNPQIRVK</sequence>
<organism evidence="9 10">
    <name type="scientific">Neobacillus notoginsengisoli</name>
    <dbReference type="NCBI Taxonomy" id="1578198"/>
    <lineage>
        <taxon>Bacteria</taxon>
        <taxon>Bacillati</taxon>
        <taxon>Bacillota</taxon>
        <taxon>Bacilli</taxon>
        <taxon>Bacillales</taxon>
        <taxon>Bacillaceae</taxon>
        <taxon>Neobacillus</taxon>
    </lineage>
</organism>
<feature type="transmembrane region" description="Helical" evidence="7">
    <location>
        <begin position="267"/>
        <end position="292"/>
    </location>
</feature>
<name>A0A417Z024_9BACI</name>
<feature type="domain" description="ABC transmembrane type-1" evidence="8">
    <location>
        <begin position="134"/>
        <end position="331"/>
    </location>
</feature>
<dbReference type="Gene3D" id="1.10.3720.10">
    <property type="entry name" value="MetI-like"/>
    <property type="match status" value="1"/>
</dbReference>
<feature type="transmembrane region" description="Helical" evidence="7">
    <location>
        <begin position="173"/>
        <end position="196"/>
    </location>
</feature>
<dbReference type="Pfam" id="PF00528">
    <property type="entry name" value="BPD_transp_1"/>
    <property type="match status" value="1"/>
</dbReference>
<dbReference type="GO" id="GO:0071916">
    <property type="term" value="F:dipeptide transmembrane transporter activity"/>
    <property type="evidence" value="ECO:0007669"/>
    <property type="project" value="TreeGrafter"/>
</dbReference>
<evidence type="ECO:0000313" key="10">
    <source>
        <dbReference type="Proteomes" id="UP000284416"/>
    </source>
</evidence>
<keyword evidence="2 7" id="KW-0813">Transport</keyword>
<dbReference type="AlphaFoldDB" id="A0A417Z024"/>
<feature type="transmembrane region" description="Helical" evidence="7">
    <location>
        <begin position="140"/>
        <end position="161"/>
    </location>
</feature>
<dbReference type="PANTHER" id="PTHR43163">
    <property type="entry name" value="DIPEPTIDE TRANSPORT SYSTEM PERMEASE PROTEIN DPPB-RELATED"/>
    <property type="match status" value="1"/>
</dbReference>
<comment type="subcellular location">
    <subcellularLocation>
        <location evidence="1 7">Cell membrane</location>
        <topology evidence="1 7">Multi-pass membrane protein</topology>
    </subcellularLocation>
</comment>
<keyword evidence="3" id="KW-1003">Cell membrane</keyword>
<keyword evidence="10" id="KW-1185">Reference proteome</keyword>
<keyword evidence="4 7" id="KW-0812">Transmembrane</keyword>
<dbReference type="Proteomes" id="UP000284416">
    <property type="component" value="Unassembled WGS sequence"/>
</dbReference>
<gene>
    <name evidence="9" type="ORF">D1B31_02245</name>
</gene>
<feature type="transmembrane region" description="Helical" evidence="7">
    <location>
        <begin position="49"/>
        <end position="69"/>
    </location>
</feature>
<feature type="transmembrane region" description="Helical" evidence="7">
    <location>
        <begin position="312"/>
        <end position="338"/>
    </location>
</feature>
<evidence type="ECO:0000256" key="3">
    <source>
        <dbReference type="ARBA" id="ARBA00022475"/>
    </source>
</evidence>
<comment type="similarity">
    <text evidence="7">Belongs to the binding-protein-dependent transport system permease family.</text>
</comment>
<protein>
    <submittedName>
        <fullName evidence="9">ABC transporter permease</fullName>
    </submittedName>
</protein>